<protein>
    <submittedName>
        <fullName evidence="10">LAQU0S09e03334g1_1</fullName>
    </submittedName>
</protein>
<dbReference type="InterPro" id="IPR011629">
    <property type="entry name" value="CobW-like_C"/>
</dbReference>
<dbReference type="PANTHER" id="PTHR13748:SF31">
    <property type="entry name" value="ZINC-REGULATED GTPASE METALLOPROTEIN ACTIVATOR 1A-RELATED"/>
    <property type="match status" value="1"/>
</dbReference>
<evidence type="ECO:0000313" key="10">
    <source>
        <dbReference type="EMBL" id="CUS23374.1"/>
    </source>
</evidence>
<sequence>MSALKDFSYKEDEDGEIPSLVGGNEDNLSDILNCIKSDGGVTIVSDKKIELANKQVEETGSSKAPRVPVTIITGYLGSGKSTLLEKIALKGSDKKIAVILNEFGDSSEIEKSMTIRNGENSYEEWLDLGNGCLCCSLQDVGVKAIESLIARCPGTIDYIILETSGIADPRPIAKMFWQDDGLYSNVYLDGIVTVLDAENILTCLDDVSPATHWHGEKVVTDDNITIAHLQVALADCVLINKIDRLGVTGNQDAVSEIENRVRQINAATSLHHTSFGEISLDKVLDLHAFESVKFEGSSDGTIHDPRIRTITLTFRALKDEDEFQRFLDGFLRKVHWKGFGHDLEGDWEIQRTKGLILVGDSCKVVQGVRETFDVLPGKRLDNAVSCKMVFIGKGISKEIFLQILENVIKE</sequence>
<dbReference type="OrthoDB" id="258627at2759"/>
<dbReference type="Proteomes" id="UP000236544">
    <property type="component" value="Unassembled WGS sequence"/>
</dbReference>
<dbReference type="InterPro" id="IPR036627">
    <property type="entry name" value="CobW-likC_sf"/>
</dbReference>
<dbReference type="EMBL" id="LN890527">
    <property type="protein sequence ID" value="CUS23374.1"/>
    <property type="molecule type" value="Genomic_DNA"/>
</dbReference>
<evidence type="ECO:0000259" key="8">
    <source>
        <dbReference type="Pfam" id="PF02492"/>
    </source>
</evidence>
<gene>
    <name evidence="10" type="ORF">LAQU0_S09e03334g</name>
</gene>
<dbReference type="InterPro" id="IPR003495">
    <property type="entry name" value="CobW/HypB/UreG_nucleotide-bd"/>
</dbReference>
<dbReference type="InterPro" id="IPR027417">
    <property type="entry name" value="P-loop_NTPase"/>
</dbReference>
<dbReference type="Pfam" id="PF02492">
    <property type="entry name" value="cobW"/>
    <property type="match status" value="1"/>
</dbReference>
<dbReference type="AlphaFoldDB" id="A0A0P1KT38"/>
<keyword evidence="11" id="KW-1185">Reference proteome</keyword>
<keyword evidence="2" id="KW-0378">Hydrolase</keyword>
<accession>A0A0P1KT38</accession>
<organism evidence="10 11">
    <name type="scientific">Lachancea quebecensis</name>
    <dbReference type="NCBI Taxonomy" id="1654605"/>
    <lineage>
        <taxon>Eukaryota</taxon>
        <taxon>Fungi</taxon>
        <taxon>Dikarya</taxon>
        <taxon>Ascomycota</taxon>
        <taxon>Saccharomycotina</taxon>
        <taxon>Saccharomycetes</taxon>
        <taxon>Saccharomycetales</taxon>
        <taxon>Saccharomycetaceae</taxon>
        <taxon>Lachancea</taxon>
    </lineage>
</organism>
<proteinExistence type="inferred from homology"/>
<evidence type="ECO:0000256" key="3">
    <source>
        <dbReference type="ARBA" id="ARBA00022833"/>
    </source>
</evidence>
<keyword evidence="5" id="KW-0143">Chaperone</keyword>
<dbReference type="Gene3D" id="3.30.1220.10">
    <property type="entry name" value="CobW-like, C-terminal domain"/>
    <property type="match status" value="1"/>
</dbReference>
<evidence type="ECO:0000256" key="6">
    <source>
        <dbReference type="ARBA" id="ARBA00034320"/>
    </source>
</evidence>
<keyword evidence="3" id="KW-0862">Zinc</keyword>
<evidence type="ECO:0000259" key="9">
    <source>
        <dbReference type="Pfam" id="PF07683"/>
    </source>
</evidence>
<evidence type="ECO:0000256" key="7">
    <source>
        <dbReference type="ARBA" id="ARBA00049117"/>
    </source>
</evidence>
<dbReference type="GO" id="GO:0016787">
    <property type="term" value="F:hydrolase activity"/>
    <property type="evidence" value="ECO:0007669"/>
    <property type="project" value="UniProtKB-KW"/>
</dbReference>
<dbReference type="GO" id="GO:0005737">
    <property type="term" value="C:cytoplasm"/>
    <property type="evidence" value="ECO:0007669"/>
    <property type="project" value="TreeGrafter"/>
</dbReference>
<feature type="domain" description="CobW C-terminal" evidence="9">
    <location>
        <begin position="307"/>
        <end position="406"/>
    </location>
</feature>
<dbReference type="CDD" id="cd03112">
    <property type="entry name" value="CobW-like"/>
    <property type="match status" value="1"/>
</dbReference>
<evidence type="ECO:0000256" key="5">
    <source>
        <dbReference type="ARBA" id="ARBA00023186"/>
    </source>
</evidence>
<name>A0A0P1KT38_9SACH</name>
<evidence type="ECO:0000256" key="1">
    <source>
        <dbReference type="ARBA" id="ARBA00022741"/>
    </source>
</evidence>
<feature type="domain" description="CobW/HypB/UreG nucleotide-binding" evidence="8">
    <location>
        <begin position="68"/>
        <end position="268"/>
    </location>
</feature>
<keyword evidence="1" id="KW-0547">Nucleotide-binding</keyword>
<evidence type="ECO:0000256" key="4">
    <source>
        <dbReference type="ARBA" id="ARBA00023134"/>
    </source>
</evidence>
<dbReference type="SUPFAM" id="SSF90002">
    <property type="entry name" value="Hypothetical protein YjiA, C-terminal domain"/>
    <property type="match status" value="1"/>
</dbReference>
<dbReference type="Pfam" id="PF07683">
    <property type="entry name" value="CobW_C"/>
    <property type="match status" value="1"/>
</dbReference>
<dbReference type="SUPFAM" id="SSF52540">
    <property type="entry name" value="P-loop containing nucleoside triphosphate hydrolases"/>
    <property type="match status" value="1"/>
</dbReference>
<reference evidence="11" key="1">
    <citation type="submission" date="2015-10" db="EMBL/GenBank/DDBJ databases">
        <authorList>
            <person name="Devillers H."/>
        </authorList>
    </citation>
    <scope>NUCLEOTIDE SEQUENCE [LARGE SCALE GENOMIC DNA]</scope>
</reference>
<dbReference type="InterPro" id="IPR051316">
    <property type="entry name" value="Zinc-reg_GTPase_activator"/>
</dbReference>
<dbReference type="PANTHER" id="PTHR13748">
    <property type="entry name" value="COBW-RELATED"/>
    <property type="match status" value="1"/>
</dbReference>
<comment type="catalytic activity">
    <reaction evidence="7">
        <text>GTP + H2O = GDP + phosphate + H(+)</text>
        <dbReference type="Rhea" id="RHEA:19669"/>
        <dbReference type="ChEBI" id="CHEBI:15377"/>
        <dbReference type="ChEBI" id="CHEBI:15378"/>
        <dbReference type="ChEBI" id="CHEBI:37565"/>
        <dbReference type="ChEBI" id="CHEBI:43474"/>
        <dbReference type="ChEBI" id="CHEBI:58189"/>
    </reaction>
    <physiologicalReaction direction="left-to-right" evidence="7">
        <dbReference type="Rhea" id="RHEA:19670"/>
    </physiologicalReaction>
</comment>
<evidence type="ECO:0000313" key="11">
    <source>
        <dbReference type="Proteomes" id="UP000236544"/>
    </source>
</evidence>
<dbReference type="Gene3D" id="3.40.50.300">
    <property type="entry name" value="P-loop containing nucleotide triphosphate hydrolases"/>
    <property type="match status" value="1"/>
</dbReference>
<evidence type="ECO:0000256" key="2">
    <source>
        <dbReference type="ARBA" id="ARBA00022801"/>
    </source>
</evidence>
<comment type="similarity">
    <text evidence="6">Belongs to the SIMIBI class G3E GTPase family. ZNG1 subfamily.</text>
</comment>
<keyword evidence="4" id="KW-0342">GTP-binding</keyword>
<dbReference type="GO" id="GO:0005525">
    <property type="term" value="F:GTP binding"/>
    <property type="evidence" value="ECO:0007669"/>
    <property type="project" value="UniProtKB-KW"/>
</dbReference>